<dbReference type="AlphaFoldDB" id="A0A6A5U3K4"/>
<dbReference type="Gene3D" id="1.20.1250.40">
    <property type="match status" value="1"/>
</dbReference>
<protein>
    <recommendedName>
        <fullName evidence="5">RNA polymerase Rpb4/RPC9 core domain-containing protein</fullName>
    </recommendedName>
</protein>
<dbReference type="InterPro" id="IPR010997">
    <property type="entry name" value="HRDC-like_sf"/>
</dbReference>
<dbReference type="InterPro" id="IPR006590">
    <property type="entry name" value="RNA_pol_Rpb4/RPC9_core"/>
</dbReference>
<keyword evidence="7" id="KW-1185">Reference proteome</keyword>
<dbReference type="EMBL" id="ML976985">
    <property type="protein sequence ID" value="KAF1959258.1"/>
    <property type="molecule type" value="Genomic_DNA"/>
</dbReference>
<dbReference type="GO" id="GO:0005634">
    <property type="term" value="C:nucleus"/>
    <property type="evidence" value="ECO:0007669"/>
    <property type="project" value="UniProtKB-SubCell"/>
</dbReference>
<evidence type="ECO:0000256" key="3">
    <source>
        <dbReference type="ARBA" id="ARBA00025724"/>
    </source>
</evidence>
<dbReference type="InterPro" id="IPR038324">
    <property type="entry name" value="Rpb4/RPC9_sf"/>
</dbReference>
<dbReference type="PANTHER" id="PTHR21297">
    <property type="entry name" value="DNA-DIRECTED RNA POLYMERASE II"/>
    <property type="match status" value="1"/>
</dbReference>
<comment type="subcellular location">
    <subcellularLocation>
        <location evidence="1">Nucleus</location>
    </subcellularLocation>
</comment>
<dbReference type="Proteomes" id="UP000800035">
    <property type="component" value="Unassembled WGS sequence"/>
</dbReference>
<evidence type="ECO:0000256" key="4">
    <source>
        <dbReference type="SAM" id="SignalP"/>
    </source>
</evidence>
<name>A0A6A5U3K4_9PLEO</name>
<dbReference type="SMART" id="SM00657">
    <property type="entry name" value="RPOL4c"/>
    <property type="match status" value="1"/>
</dbReference>
<feature type="domain" description="RNA polymerase Rpb4/RPC9 core" evidence="5">
    <location>
        <begin position="122"/>
        <end position="249"/>
    </location>
</feature>
<evidence type="ECO:0000256" key="1">
    <source>
        <dbReference type="ARBA" id="ARBA00004123"/>
    </source>
</evidence>
<keyword evidence="4" id="KW-0732">Signal</keyword>
<gene>
    <name evidence="6" type="ORF">CC80DRAFT_490226</name>
</gene>
<feature type="signal peptide" evidence="4">
    <location>
        <begin position="1"/>
        <end position="22"/>
    </location>
</feature>
<evidence type="ECO:0000313" key="7">
    <source>
        <dbReference type="Proteomes" id="UP000800035"/>
    </source>
</evidence>
<keyword evidence="2" id="KW-0539">Nucleus</keyword>
<evidence type="ECO:0000313" key="6">
    <source>
        <dbReference type="EMBL" id="KAF1959258.1"/>
    </source>
</evidence>
<dbReference type="GO" id="GO:0000166">
    <property type="term" value="F:nucleotide binding"/>
    <property type="evidence" value="ECO:0007669"/>
    <property type="project" value="InterPro"/>
</dbReference>
<dbReference type="GO" id="GO:0030880">
    <property type="term" value="C:RNA polymerase complex"/>
    <property type="evidence" value="ECO:0007669"/>
    <property type="project" value="InterPro"/>
</dbReference>
<sequence>MLLQLHLLQSVASLNAACQSQGKTPRQVIAQHVRFRFPHLRNKALSESNQQRPVLRHNVQFATHTCPLAKSIDAVTMDEEMRDPPPPRQTVEPPIFRAPKMVSRPKPPIQQEEELGAEPKLGDFEGEHPLSISEARAVVTAIHAARRKRDPGANPLGGDRVHNDSQSIQQFVDYIDMFARYKQTENLHAVGGIFDANEKINPIERAMLGSLGPDSADEAKTLIPSLATKFEDEQLQPILEELQKLQDRFG</sequence>
<accession>A0A6A5U3K4</accession>
<dbReference type="GO" id="GO:0006352">
    <property type="term" value="P:DNA-templated transcription initiation"/>
    <property type="evidence" value="ECO:0007669"/>
    <property type="project" value="InterPro"/>
</dbReference>
<proteinExistence type="inferred from homology"/>
<reference evidence="6" key="1">
    <citation type="journal article" date="2020" name="Stud. Mycol.">
        <title>101 Dothideomycetes genomes: a test case for predicting lifestyles and emergence of pathogens.</title>
        <authorList>
            <person name="Haridas S."/>
            <person name="Albert R."/>
            <person name="Binder M."/>
            <person name="Bloem J."/>
            <person name="Labutti K."/>
            <person name="Salamov A."/>
            <person name="Andreopoulos B."/>
            <person name="Baker S."/>
            <person name="Barry K."/>
            <person name="Bills G."/>
            <person name="Bluhm B."/>
            <person name="Cannon C."/>
            <person name="Castanera R."/>
            <person name="Culley D."/>
            <person name="Daum C."/>
            <person name="Ezra D."/>
            <person name="Gonzalez J."/>
            <person name="Henrissat B."/>
            <person name="Kuo A."/>
            <person name="Liang C."/>
            <person name="Lipzen A."/>
            <person name="Lutzoni F."/>
            <person name="Magnuson J."/>
            <person name="Mondo S."/>
            <person name="Nolan M."/>
            <person name="Ohm R."/>
            <person name="Pangilinan J."/>
            <person name="Park H.-J."/>
            <person name="Ramirez L."/>
            <person name="Alfaro M."/>
            <person name="Sun H."/>
            <person name="Tritt A."/>
            <person name="Yoshinaga Y."/>
            <person name="Zwiers L.-H."/>
            <person name="Turgeon B."/>
            <person name="Goodwin S."/>
            <person name="Spatafora J."/>
            <person name="Crous P."/>
            <person name="Grigoriev I."/>
        </authorList>
    </citation>
    <scope>NUCLEOTIDE SEQUENCE</scope>
    <source>
        <strain evidence="6">CBS 675.92</strain>
    </source>
</reference>
<evidence type="ECO:0000256" key="2">
    <source>
        <dbReference type="ARBA" id="ARBA00023242"/>
    </source>
</evidence>
<dbReference type="InterPro" id="IPR045222">
    <property type="entry name" value="Rpb4-like"/>
</dbReference>
<dbReference type="OrthoDB" id="2186918at2759"/>
<organism evidence="6 7">
    <name type="scientific">Byssothecium circinans</name>
    <dbReference type="NCBI Taxonomy" id="147558"/>
    <lineage>
        <taxon>Eukaryota</taxon>
        <taxon>Fungi</taxon>
        <taxon>Dikarya</taxon>
        <taxon>Ascomycota</taxon>
        <taxon>Pezizomycotina</taxon>
        <taxon>Dothideomycetes</taxon>
        <taxon>Pleosporomycetidae</taxon>
        <taxon>Pleosporales</taxon>
        <taxon>Massarineae</taxon>
        <taxon>Massarinaceae</taxon>
        <taxon>Byssothecium</taxon>
    </lineage>
</organism>
<dbReference type="Pfam" id="PF03874">
    <property type="entry name" value="RNA_pol_Rpb4"/>
    <property type="match status" value="1"/>
</dbReference>
<feature type="chain" id="PRO_5025663846" description="RNA polymerase Rpb4/RPC9 core domain-containing protein" evidence="4">
    <location>
        <begin position="23"/>
        <end position="250"/>
    </location>
</feature>
<dbReference type="SUPFAM" id="SSF47819">
    <property type="entry name" value="HRDC-like"/>
    <property type="match status" value="1"/>
</dbReference>
<comment type="similarity">
    <text evidence="3">Belongs to the eukaryotic RPB4 RNA polymerase subunit family.</text>
</comment>
<dbReference type="InterPro" id="IPR005574">
    <property type="entry name" value="Rpb4/RPC9"/>
</dbReference>
<evidence type="ECO:0000259" key="5">
    <source>
        <dbReference type="SMART" id="SM00657"/>
    </source>
</evidence>